<dbReference type="NCBIfam" id="TIGR04057">
    <property type="entry name" value="SusC_RagA_signa"/>
    <property type="match status" value="1"/>
</dbReference>
<keyword evidence="1" id="KW-0998">Cell outer membrane</keyword>
<dbReference type="Proteomes" id="UP000199656">
    <property type="component" value="Unassembled WGS sequence"/>
</dbReference>
<dbReference type="InterPro" id="IPR037066">
    <property type="entry name" value="Plug_dom_sf"/>
</dbReference>
<dbReference type="EMBL" id="FNRL01000004">
    <property type="protein sequence ID" value="SEA24556.1"/>
    <property type="molecule type" value="Genomic_DNA"/>
</dbReference>
<dbReference type="PROSITE" id="PS52016">
    <property type="entry name" value="TONB_DEPENDENT_REC_3"/>
    <property type="match status" value="1"/>
</dbReference>
<dbReference type="InterPro" id="IPR039426">
    <property type="entry name" value="TonB-dep_rcpt-like"/>
</dbReference>
<feature type="signal peptide" evidence="2">
    <location>
        <begin position="1"/>
        <end position="24"/>
    </location>
</feature>
<dbReference type="InterPro" id="IPR012910">
    <property type="entry name" value="Plug_dom"/>
</dbReference>
<gene>
    <name evidence="4" type="ORF">SAMN05660909_01292</name>
</gene>
<keyword evidence="1" id="KW-0813">Transport</keyword>
<keyword evidence="5" id="KW-1185">Reference proteome</keyword>
<evidence type="ECO:0000313" key="5">
    <source>
        <dbReference type="Proteomes" id="UP000199656"/>
    </source>
</evidence>
<dbReference type="FunFam" id="2.170.130.10:FF:000003">
    <property type="entry name" value="SusC/RagA family TonB-linked outer membrane protein"/>
    <property type="match status" value="1"/>
</dbReference>
<protein>
    <submittedName>
        <fullName evidence="4">TonB-linked outer membrane protein, SusC/RagA family</fullName>
    </submittedName>
</protein>
<feature type="chain" id="PRO_5011776779" evidence="2">
    <location>
        <begin position="25"/>
        <end position="1024"/>
    </location>
</feature>
<evidence type="ECO:0000256" key="2">
    <source>
        <dbReference type="SAM" id="SignalP"/>
    </source>
</evidence>
<dbReference type="AlphaFoldDB" id="A0A1H3ZL88"/>
<keyword evidence="1" id="KW-0472">Membrane</keyword>
<proteinExistence type="inferred from homology"/>
<dbReference type="STRING" id="408074.SAMN05660909_01292"/>
<sequence>MKAFYLSLILICISAKVFSQQQQATEITGVVTDTSNLPLPGANVVVKDRVGLGAITDQHGRFKIKVEPYHTLIVSFIGFTSKEIPVRDNKVINVTLHPSNTSALEQVVVTATGPQKKVTVTGAITTVDPKELRTAGGNITNALAGNVAGVIAMQRSGEPGSNQSEFWIRGISTFGASNAALVLVDGFERPFNEINIEDIESFSVLKDASATAIYGSRGANGVILITTKKGKTGKVNIDGKVEHTYVTRTRTPTFVDGDVYATMANEAKITRNQEPVYTPTELEILRQKLDPDLYPNVNWQNEMLKKGADINRAALNINGGATIARFFVSGSYIQEGGMYKSDAALKEYKTNANLSRWNYRINLDLDVTKTTLFRIGVAGFLEKKNYPGLNDDIWYSLVGQSPVSIPKMYSNGLVPAYGTGNKTNPWVLATQTGYREFWRNKAETNFIIDQNLDFITPGLKATGRLAFDANNDNNIYRKKWPEQYNVQRRRDRNGNLIMNRISPESQMFQETSAGGERVSVYELELRYGRTFNKRHRVEGLAKYFQRELRQTVNLGADIVKGIPRRNQSLSGRLMYGYNSRYLAEFNFGYTGSENFKPGHQFGFFPAVSAAWNISEENFIKDNFNWIDLLKVRYSYGEVGSDNFGNNRFAFLSDIKAGPGYNFGEAISPNSYPGLYYAQVSSEQLTWEIARKQDLGFEMNLLKNLFSITIDVFKERRENIYKQRSHLPAMVGISSQPWANVGIMENKGFDAQFSVNKKIKAVDVTVRGNITYFKNQVIAFDEEANNLKYRMTQGFRLDQARGLIALGLFKDYDDIRNSPKQTFGAYQPGDIKYKDVNGDGIINDNDVVPIGASRVPSLLYGVGMSIRWKGIDFNFHLQGAGKSSYFIDGPSVYPFVEGTWGNILTDVAAPGNRWISKEISGDPSTENPNAKYPRLSYGGNSNNYRASTFWLRNGAYLRLKNIELGYTLPKQITTWAHINNARLYIMAQNLAVWDHLKLWDPELASGNGMSYPLSKTVTGGLTINF</sequence>
<dbReference type="InterPro" id="IPR023996">
    <property type="entry name" value="TonB-dep_OMP_SusC/RagA"/>
</dbReference>
<dbReference type="Gene3D" id="2.60.40.1120">
    <property type="entry name" value="Carboxypeptidase-like, regulatory domain"/>
    <property type="match status" value="1"/>
</dbReference>
<dbReference type="SUPFAM" id="SSF49464">
    <property type="entry name" value="Carboxypeptidase regulatory domain-like"/>
    <property type="match status" value="1"/>
</dbReference>
<reference evidence="5" key="1">
    <citation type="submission" date="2016-10" db="EMBL/GenBank/DDBJ databases">
        <authorList>
            <person name="Varghese N."/>
            <person name="Submissions S."/>
        </authorList>
    </citation>
    <scope>NUCLEOTIDE SEQUENCE [LARGE SCALE GENOMIC DNA]</scope>
    <source>
        <strain evidence="5">DSM 23920</strain>
    </source>
</reference>
<dbReference type="SUPFAM" id="SSF56935">
    <property type="entry name" value="Porins"/>
    <property type="match status" value="1"/>
</dbReference>
<comment type="subcellular location">
    <subcellularLocation>
        <location evidence="1">Cell outer membrane</location>
        <topology evidence="1">Multi-pass membrane protein</topology>
    </subcellularLocation>
</comment>
<name>A0A1H3ZL88_9BACT</name>
<evidence type="ECO:0000313" key="4">
    <source>
        <dbReference type="EMBL" id="SEA24556.1"/>
    </source>
</evidence>
<dbReference type="InterPro" id="IPR023997">
    <property type="entry name" value="TonB-dep_OMP_SusC/RagA_CS"/>
</dbReference>
<accession>A0A1H3ZL88</accession>
<dbReference type="Gene3D" id="2.170.130.10">
    <property type="entry name" value="TonB-dependent receptor, plug domain"/>
    <property type="match status" value="1"/>
</dbReference>
<feature type="domain" description="TonB-dependent receptor plug" evidence="3">
    <location>
        <begin position="117"/>
        <end position="222"/>
    </location>
</feature>
<dbReference type="GO" id="GO:0009279">
    <property type="term" value="C:cell outer membrane"/>
    <property type="evidence" value="ECO:0007669"/>
    <property type="project" value="UniProtKB-SubCell"/>
</dbReference>
<keyword evidence="1" id="KW-1134">Transmembrane beta strand</keyword>
<dbReference type="OrthoDB" id="601197at2"/>
<comment type="similarity">
    <text evidence="1">Belongs to the TonB-dependent receptor family.</text>
</comment>
<dbReference type="Pfam" id="PF13715">
    <property type="entry name" value="CarbopepD_reg_2"/>
    <property type="match status" value="1"/>
</dbReference>
<dbReference type="Pfam" id="PF07715">
    <property type="entry name" value="Plug"/>
    <property type="match status" value="1"/>
</dbReference>
<dbReference type="InterPro" id="IPR008969">
    <property type="entry name" value="CarboxyPept-like_regulatory"/>
</dbReference>
<dbReference type="NCBIfam" id="TIGR04056">
    <property type="entry name" value="OMP_RagA_SusC"/>
    <property type="match status" value="1"/>
</dbReference>
<evidence type="ECO:0000259" key="3">
    <source>
        <dbReference type="Pfam" id="PF07715"/>
    </source>
</evidence>
<keyword evidence="2" id="KW-0732">Signal</keyword>
<evidence type="ECO:0000256" key="1">
    <source>
        <dbReference type="PROSITE-ProRule" id="PRU01360"/>
    </source>
</evidence>
<keyword evidence="1" id="KW-0812">Transmembrane</keyword>
<dbReference type="RefSeq" id="WP_089759824.1">
    <property type="nucleotide sequence ID" value="NZ_BKAT01000005.1"/>
</dbReference>
<organism evidence="4 5">
    <name type="scientific">Chitinophaga terrae</name>
    <name type="common">ex Kim and Jung 2007</name>
    <dbReference type="NCBI Taxonomy" id="408074"/>
    <lineage>
        <taxon>Bacteria</taxon>
        <taxon>Pseudomonadati</taxon>
        <taxon>Bacteroidota</taxon>
        <taxon>Chitinophagia</taxon>
        <taxon>Chitinophagales</taxon>
        <taxon>Chitinophagaceae</taxon>
        <taxon>Chitinophaga</taxon>
    </lineage>
</organism>